<comment type="caution">
    <text evidence="2">The sequence shown here is derived from an EMBL/GenBank/DDBJ whole genome shotgun (WGS) entry which is preliminary data.</text>
</comment>
<evidence type="ECO:0000313" key="2">
    <source>
        <dbReference type="EMBL" id="EPY23656.1"/>
    </source>
</evidence>
<dbReference type="Proteomes" id="UP000015354">
    <property type="component" value="Unassembled WGS sequence"/>
</dbReference>
<dbReference type="EMBL" id="ATMH01007584">
    <property type="protein sequence ID" value="EPY23656.1"/>
    <property type="molecule type" value="Genomic_DNA"/>
</dbReference>
<keyword evidence="3" id="KW-1185">Reference proteome</keyword>
<reference evidence="2 3" key="1">
    <citation type="journal article" date="2013" name="PLoS ONE">
        <title>Predicting the Proteins of Angomonas deanei, Strigomonas culicis and Their Respective Endosymbionts Reveals New Aspects of the Trypanosomatidae Family.</title>
        <authorList>
            <person name="Motta M.C."/>
            <person name="Martins A.C."/>
            <person name="de Souza S.S."/>
            <person name="Catta-Preta C.M."/>
            <person name="Silva R."/>
            <person name="Klein C.C."/>
            <person name="de Almeida L.G."/>
            <person name="de Lima Cunha O."/>
            <person name="Ciapina L.P."/>
            <person name="Brocchi M."/>
            <person name="Colabardini A.C."/>
            <person name="de Araujo Lima B."/>
            <person name="Machado C.R."/>
            <person name="de Almeida Soares C.M."/>
            <person name="Probst C.M."/>
            <person name="de Menezes C.B."/>
            <person name="Thompson C.E."/>
            <person name="Bartholomeu D.C."/>
            <person name="Gradia D.F."/>
            <person name="Pavoni D.P."/>
            <person name="Grisard E.C."/>
            <person name="Fantinatti-Garboggini F."/>
            <person name="Marchini F.K."/>
            <person name="Rodrigues-Luiz G.F."/>
            <person name="Wagner G."/>
            <person name="Goldman G.H."/>
            <person name="Fietto J.L."/>
            <person name="Elias M.C."/>
            <person name="Goldman M.H."/>
            <person name="Sagot M.F."/>
            <person name="Pereira M."/>
            <person name="Stoco P.H."/>
            <person name="de Mendonca-Neto R.P."/>
            <person name="Teixeira S.M."/>
            <person name="Maciel T.E."/>
            <person name="de Oliveira Mendes T.A."/>
            <person name="Urmenyi T.P."/>
            <person name="de Souza W."/>
            <person name="Schenkman S."/>
            <person name="de Vasconcelos A.T."/>
        </authorList>
    </citation>
    <scope>NUCLEOTIDE SEQUENCE [LARGE SCALE GENOMIC DNA]</scope>
</reference>
<sequence length="523" mass="60777">MYTTCSPLGKSENHTLGLKERRDGAHRHEHVRVAVVQRHRRQPHHVRRAVVDHHAHVQQLPLQHVRVRRAARRRAALVPRRRRALGAQLVRQDAQGQLRAALLRVRRRDHVQAARRHQLVQQQLHVRGQQQRLLAQLRHPDARHQLQRGRQHRERPGGWRAHLEGRGAIRRLEVVMHREAVLTVVAPPTLKVLELGGAVRVLAVHEGAAHVAGAAVQVLVRAPARKVHVPLVQLQWHVAHRVRRVHAHHHPLRVRRLHDGGDVEQLAGQEVHRRQQHHRHFVRVLLDRVQEQLRRHRHRRRPPVLVPGRRHEQQVLLCAHPTHLQVRRHAVRVAGEAVALHQDLLALALRPVEGGQHQVEVHRQRVHHHHLALRGAHDLAHVRAQHVIDLEPRIRLHEVSLHGLVLPLHEKVVHGRLHADVLQPERVAHQVHKGLTARLAREVVRQAVLAQRVVLVLHLREGVVRQRHAELARRLQQLHRRRVLHAERDACVEKKKKQILKKRVCPEEVAHGKRSERREKKTL</sequence>
<feature type="compositionally biased region" description="Basic and acidic residues" evidence="1">
    <location>
        <begin position="11"/>
        <end position="23"/>
    </location>
</feature>
<name>S9V9L5_9TRYP</name>
<protein>
    <submittedName>
        <fullName evidence="2">Kynureninase</fullName>
    </submittedName>
</protein>
<dbReference type="AlphaFoldDB" id="S9V9L5"/>
<evidence type="ECO:0000256" key="1">
    <source>
        <dbReference type="SAM" id="MobiDB-lite"/>
    </source>
</evidence>
<gene>
    <name evidence="2" type="ORF">STCU_07584</name>
</gene>
<feature type="region of interest" description="Disordered" evidence="1">
    <location>
        <begin position="1"/>
        <end position="25"/>
    </location>
</feature>
<evidence type="ECO:0000313" key="3">
    <source>
        <dbReference type="Proteomes" id="UP000015354"/>
    </source>
</evidence>
<accession>S9V9L5</accession>
<proteinExistence type="predicted"/>
<organism evidence="2 3">
    <name type="scientific">Strigomonas culicis</name>
    <dbReference type="NCBI Taxonomy" id="28005"/>
    <lineage>
        <taxon>Eukaryota</taxon>
        <taxon>Discoba</taxon>
        <taxon>Euglenozoa</taxon>
        <taxon>Kinetoplastea</taxon>
        <taxon>Metakinetoplastina</taxon>
        <taxon>Trypanosomatida</taxon>
        <taxon>Trypanosomatidae</taxon>
        <taxon>Strigomonadinae</taxon>
        <taxon>Strigomonas</taxon>
    </lineage>
</organism>